<keyword evidence="3" id="KW-1185">Reference proteome</keyword>
<protein>
    <submittedName>
        <fullName evidence="2">Uncharacterized protein</fullName>
    </submittedName>
</protein>
<name>F8AF49_PYRYC</name>
<dbReference type="EMBL" id="CP002779">
    <property type="protein sequence ID" value="AEH23723.1"/>
    <property type="molecule type" value="Genomic_DNA"/>
</dbReference>
<reference evidence="2 3" key="1">
    <citation type="journal article" date="2011" name="J. Bacteriol.">
        <title>Complete genome sequence of the obligate piezophilic hyperthermophilic archaeon Pyrococcus yayanosii CH1.</title>
        <authorList>
            <person name="Jun X."/>
            <person name="Lupeng L."/>
            <person name="Minjuan X."/>
            <person name="Oger P."/>
            <person name="Fengping W."/>
            <person name="Jebbar M."/>
            <person name="Xiang X."/>
        </authorList>
    </citation>
    <scope>NUCLEOTIDE SEQUENCE [LARGE SCALE GENOMIC DNA]</scope>
    <source>
        <strain evidence="3">CH1 / JCM 16557</strain>
    </source>
</reference>
<dbReference type="NCBIfam" id="NF041142">
    <property type="entry name" value="PCNA_Inhib"/>
    <property type="match status" value="1"/>
</dbReference>
<evidence type="ECO:0000256" key="1">
    <source>
        <dbReference type="SAM" id="MobiDB-lite"/>
    </source>
</evidence>
<proteinExistence type="predicted"/>
<feature type="region of interest" description="Disordered" evidence="1">
    <location>
        <begin position="1"/>
        <end position="24"/>
    </location>
</feature>
<organism evidence="2 3">
    <name type="scientific">Pyrococcus yayanosii (strain CH1 / JCM 16557)</name>
    <dbReference type="NCBI Taxonomy" id="529709"/>
    <lineage>
        <taxon>Archaea</taxon>
        <taxon>Methanobacteriati</taxon>
        <taxon>Methanobacteriota</taxon>
        <taxon>Thermococci</taxon>
        <taxon>Thermococcales</taxon>
        <taxon>Thermococcaceae</taxon>
        <taxon>Pyrococcus</taxon>
    </lineage>
</organism>
<sequence>MDRKLDDFINGAPKRKDVPRARPKKKLKATNLDDFLPEEHINFFRNLRIGSKKIARKRVEEL</sequence>
<accession>F8AF49</accession>
<dbReference type="OrthoDB" id="101251at2157"/>
<gene>
    <name evidence="2" type="ordered locus">PYCH_00100</name>
</gene>
<evidence type="ECO:0000313" key="2">
    <source>
        <dbReference type="EMBL" id="AEH23723.1"/>
    </source>
</evidence>
<dbReference type="KEGG" id="pya:PYCH_00100"/>
<dbReference type="STRING" id="529709.PYCH_00100"/>
<dbReference type="AlphaFoldDB" id="F8AF49"/>
<dbReference type="Proteomes" id="UP000008386">
    <property type="component" value="Chromosome"/>
</dbReference>
<dbReference type="eggNOG" id="arCOG05824">
    <property type="taxonomic scope" value="Archaea"/>
</dbReference>
<dbReference type="GeneID" id="10836593"/>
<dbReference type="InterPro" id="IPR053615">
    <property type="entry name" value="PCNA-interact_regulator"/>
</dbReference>
<dbReference type="RefSeq" id="WP_013904781.1">
    <property type="nucleotide sequence ID" value="NC_015680.1"/>
</dbReference>
<evidence type="ECO:0000313" key="3">
    <source>
        <dbReference type="Proteomes" id="UP000008386"/>
    </source>
</evidence>
<dbReference type="HOGENOM" id="CLU_2802469_0_0_2"/>